<dbReference type="InterPro" id="IPR036582">
    <property type="entry name" value="Mao_N_sf"/>
</dbReference>
<dbReference type="Proteomes" id="UP001250538">
    <property type="component" value="Unassembled WGS sequence"/>
</dbReference>
<keyword evidence="1" id="KW-0732">Signal</keyword>
<name>A0AAJ2K2H9_9BACL</name>
<dbReference type="AlphaFoldDB" id="A0AAJ2K2H9"/>
<dbReference type="InterPro" id="IPR018711">
    <property type="entry name" value="NAGPA"/>
</dbReference>
<dbReference type="PANTHER" id="PTHR40446:SF2">
    <property type="entry name" value="N-ACETYLGLUCOSAMINE-1-PHOSPHODIESTER ALPHA-N-ACETYLGLUCOSAMINIDASE"/>
    <property type="match status" value="1"/>
</dbReference>
<feature type="domain" description="Copper amine oxidase-like N-terminal" evidence="2">
    <location>
        <begin position="41"/>
        <end position="128"/>
    </location>
</feature>
<reference evidence="5" key="1">
    <citation type="submission" date="2023-09" db="EMBL/GenBank/DDBJ databases">
        <title>Paenibacillus sp. chi10 Genome sequencing and assembly.</title>
        <authorList>
            <person name="Kim I."/>
        </authorList>
    </citation>
    <scope>NUCLEOTIDE SEQUENCE [LARGE SCALE GENOMIC DNA]</scope>
    <source>
        <strain evidence="5">chi10</strain>
    </source>
</reference>
<accession>A0AAJ2K2H9</accession>
<dbReference type="GO" id="GO:0016798">
    <property type="term" value="F:hydrolase activity, acting on glycosyl bonds"/>
    <property type="evidence" value="ECO:0007669"/>
    <property type="project" value="UniProtKB-KW"/>
</dbReference>
<feature type="domain" description="Phosphodiester glycosidase" evidence="3">
    <location>
        <begin position="208"/>
        <end position="381"/>
    </location>
</feature>
<protein>
    <submittedName>
        <fullName evidence="4">Phosphodiester glycosidase family protein</fullName>
    </submittedName>
</protein>
<gene>
    <name evidence="4" type="ORF">RQP50_24480</name>
</gene>
<evidence type="ECO:0000259" key="2">
    <source>
        <dbReference type="Pfam" id="PF07833"/>
    </source>
</evidence>
<dbReference type="Pfam" id="PF09992">
    <property type="entry name" value="NAGPA"/>
    <property type="match status" value="1"/>
</dbReference>
<evidence type="ECO:0000256" key="1">
    <source>
        <dbReference type="SAM" id="SignalP"/>
    </source>
</evidence>
<keyword evidence="4" id="KW-0378">Hydrolase</keyword>
<feature type="signal peptide" evidence="1">
    <location>
        <begin position="1"/>
        <end position="29"/>
    </location>
</feature>
<dbReference type="PANTHER" id="PTHR40446">
    <property type="entry name" value="N-ACETYLGLUCOSAMINE-1-PHOSPHODIESTER ALPHA-N-ACETYLGLUCOSAMINIDASE"/>
    <property type="match status" value="1"/>
</dbReference>
<proteinExistence type="predicted"/>
<comment type="caution">
    <text evidence="4">The sequence shown here is derived from an EMBL/GenBank/DDBJ whole genome shotgun (WGS) entry which is preliminary data.</text>
</comment>
<sequence length="382" mass="42351">MQKLKKIMTAVLGIALTFTFITPHGQAHADASSYGVMDTKAYRTYVPIRYLSDKLHYQVTWEPTSKRIEVVSDDNYLEMTLGTTQAYVNGMNTELEAAPFRAGGTTYVPVRFVSEAMNLSMEWDKNGSLVHFWNGDSHVRLPIVSKQRINQTSSIEKSWRAFKVGNKRVTTTMLTINLLHPHIRLGVGVGYGGEGSVDNLKHMAKRNYAIAAINGGYFDAYSNSKVKVPYGYVVRNGKMIHNGSGDKRSVLLFTKDNQVEMIPGPSFIDRFQEGDVYGALQVGPRLITDGKITVNLKGEGFKDPKILKHSSIRSAVGITKDYKLMILTTSSATIPELAKVMKQAGAYQAMNLDGGASSGLYYNGRYMTYPGRNISNALLIFK</sequence>
<keyword evidence="4" id="KW-0326">Glycosidase</keyword>
<evidence type="ECO:0000313" key="5">
    <source>
        <dbReference type="Proteomes" id="UP001250538"/>
    </source>
</evidence>
<organism evidence="4 5">
    <name type="scientific">Paenibacillus suaedae</name>
    <dbReference type="NCBI Taxonomy" id="3077233"/>
    <lineage>
        <taxon>Bacteria</taxon>
        <taxon>Bacillati</taxon>
        <taxon>Bacillota</taxon>
        <taxon>Bacilli</taxon>
        <taxon>Bacillales</taxon>
        <taxon>Paenibacillaceae</taxon>
        <taxon>Paenibacillus</taxon>
    </lineage>
</organism>
<dbReference type="RefSeq" id="WP_251487517.1">
    <property type="nucleotide sequence ID" value="NZ_JAVYAA010000007.1"/>
</dbReference>
<dbReference type="EMBL" id="JAVYAA010000007">
    <property type="protein sequence ID" value="MDT8979400.1"/>
    <property type="molecule type" value="Genomic_DNA"/>
</dbReference>
<keyword evidence="5" id="KW-1185">Reference proteome</keyword>
<evidence type="ECO:0000259" key="3">
    <source>
        <dbReference type="Pfam" id="PF09992"/>
    </source>
</evidence>
<dbReference type="InterPro" id="IPR012854">
    <property type="entry name" value="Cu_amine_oxidase-like_N"/>
</dbReference>
<feature type="chain" id="PRO_5042512547" evidence="1">
    <location>
        <begin position="30"/>
        <end position="382"/>
    </location>
</feature>
<dbReference type="Gene3D" id="3.30.457.10">
    <property type="entry name" value="Copper amine oxidase-like, N-terminal domain"/>
    <property type="match status" value="1"/>
</dbReference>
<dbReference type="SUPFAM" id="SSF55383">
    <property type="entry name" value="Copper amine oxidase, domain N"/>
    <property type="match status" value="1"/>
</dbReference>
<evidence type="ECO:0000313" key="4">
    <source>
        <dbReference type="EMBL" id="MDT8979400.1"/>
    </source>
</evidence>
<dbReference type="Pfam" id="PF07833">
    <property type="entry name" value="Cu_amine_oxidN1"/>
    <property type="match status" value="1"/>
</dbReference>